<dbReference type="EMBL" id="QKWP01001008">
    <property type="protein sequence ID" value="RIB12591.1"/>
    <property type="molecule type" value="Genomic_DNA"/>
</dbReference>
<sequence>MYSTCYSKRILSLSWSMIKHDFRHCTYSVLYSVILLTGKNQVMLFNFFPHCKIKLNRL</sequence>
<proteinExistence type="predicted"/>
<feature type="non-terminal residue" evidence="1">
    <location>
        <position position="58"/>
    </location>
</feature>
<accession>A0A397USM5</accession>
<keyword evidence="2" id="KW-1185">Reference proteome</keyword>
<evidence type="ECO:0000313" key="2">
    <source>
        <dbReference type="Proteomes" id="UP000266673"/>
    </source>
</evidence>
<gene>
    <name evidence="1" type="ORF">C2G38_2100556</name>
</gene>
<organism evidence="1 2">
    <name type="scientific">Gigaspora rosea</name>
    <dbReference type="NCBI Taxonomy" id="44941"/>
    <lineage>
        <taxon>Eukaryota</taxon>
        <taxon>Fungi</taxon>
        <taxon>Fungi incertae sedis</taxon>
        <taxon>Mucoromycota</taxon>
        <taxon>Glomeromycotina</taxon>
        <taxon>Glomeromycetes</taxon>
        <taxon>Diversisporales</taxon>
        <taxon>Gigasporaceae</taxon>
        <taxon>Gigaspora</taxon>
    </lineage>
</organism>
<reference evidence="1 2" key="1">
    <citation type="submission" date="2018-06" db="EMBL/GenBank/DDBJ databases">
        <title>Comparative genomics reveals the genomic features of Rhizophagus irregularis, R. cerebriforme, R. diaphanum and Gigaspora rosea, and their symbiotic lifestyle signature.</title>
        <authorList>
            <person name="Morin E."/>
            <person name="San Clemente H."/>
            <person name="Chen E.C.H."/>
            <person name="De La Providencia I."/>
            <person name="Hainaut M."/>
            <person name="Kuo A."/>
            <person name="Kohler A."/>
            <person name="Murat C."/>
            <person name="Tang N."/>
            <person name="Roy S."/>
            <person name="Loubradou J."/>
            <person name="Henrissat B."/>
            <person name="Grigoriev I.V."/>
            <person name="Corradi N."/>
            <person name="Roux C."/>
            <person name="Martin F.M."/>
        </authorList>
    </citation>
    <scope>NUCLEOTIDE SEQUENCE [LARGE SCALE GENOMIC DNA]</scope>
    <source>
        <strain evidence="1 2">DAOM 194757</strain>
    </source>
</reference>
<protein>
    <submittedName>
        <fullName evidence="1">Uncharacterized protein</fullName>
    </submittedName>
</protein>
<dbReference type="Proteomes" id="UP000266673">
    <property type="component" value="Unassembled WGS sequence"/>
</dbReference>
<dbReference type="AlphaFoldDB" id="A0A397USM5"/>
<comment type="caution">
    <text evidence="1">The sequence shown here is derived from an EMBL/GenBank/DDBJ whole genome shotgun (WGS) entry which is preliminary data.</text>
</comment>
<evidence type="ECO:0000313" key="1">
    <source>
        <dbReference type="EMBL" id="RIB12591.1"/>
    </source>
</evidence>
<name>A0A397USM5_9GLOM</name>